<evidence type="ECO:0000256" key="1">
    <source>
        <dbReference type="ARBA" id="ARBA00022490"/>
    </source>
</evidence>
<reference evidence="7 8" key="1">
    <citation type="submission" date="2006-11" db="EMBL/GenBank/DDBJ databases">
        <authorList>
            <person name="Giovannoni S."/>
            <person name="Vergin K."/>
            <person name="Ferriera S."/>
            <person name="Johnson J."/>
            <person name="Kravitz S."/>
            <person name="Beeson K."/>
            <person name="Sutton G."/>
            <person name="Rogers Y.-H."/>
            <person name="Friedman R."/>
            <person name="Frazier M."/>
            <person name="Venter J.C."/>
        </authorList>
    </citation>
    <scope>NUCLEOTIDE SEQUENCE [LARGE SCALE GENOMIC DNA]</scope>
    <source>
        <strain evidence="7 8">HTCC2181</strain>
    </source>
</reference>
<feature type="domain" description="YqgF/RNase H-like" evidence="6">
    <location>
        <begin position="14"/>
        <end position="114"/>
    </location>
</feature>
<evidence type="ECO:0000313" key="7">
    <source>
        <dbReference type="EMBL" id="EAV47567.1"/>
    </source>
</evidence>
<dbReference type="OrthoDB" id="9796140at2"/>
<dbReference type="NCBIfam" id="TIGR00250">
    <property type="entry name" value="RNAse_H_YqgF"/>
    <property type="match status" value="1"/>
</dbReference>
<dbReference type="EMBL" id="AAUX01000001">
    <property type="protein sequence ID" value="EAV47567.1"/>
    <property type="molecule type" value="Genomic_DNA"/>
</dbReference>
<comment type="caution">
    <text evidence="7">The sequence shown here is derived from an EMBL/GenBank/DDBJ whole genome shotgun (WGS) entry which is preliminary data.</text>
</comment>
<evidence type="ECO:0000256" key="3">
    <source>
        <dbReference type="ARBA" id="ARBA00022722"/>
    </source>
</evidence>
<evidence type="ECO:0000256" key="2">
    <source>
        <dbReference type="ARBA" id="ARBA00022517"/>
    </source>
</evidence>
<evidence type="ECO:0000259" key="6">
    <source>
        <dbReference type="SMART" id="SM00732"/>
    </source>
</evidence>
<dbReference type="Proteomes" id="UP000054262">
    <property type="component" value="Unassembled WGS sequence"/>
</dbReference>
<dbReference type="HAMAP" id="MF_00651">
    <property type="entry name" value="Nuclease_YqgF"/>
    <property type="match status" value="1"/>
</dbReference>
<dbReference type="SUPFAM" id="SSF53098">
    <property type="entry name" value="Ribonuclease H-like"/>
    <property type="match status" value="1"/>
</dbReference>
<keyword evidence="8" id="KW-1185">Reference proteome</keyword>
<dbReference type="InterPro" id="IPR005227">
    <property type="entry name" value="YqgF"/>
</dbReference>
<evidence type="ECO:0000256" key="4">
    <source>
        <dbReference type="ARBA" id="ARBA00022801"/>
    </source>
</evidence>
<name>A0P7Q7_9PROT</name>
<comment type="subcellular location">
    <subcellularLocation>
        <location evidence="5">Cytoplasm</location>
    </subcellularLocation>
</comment>
<organism evidence="7 8">
    <name type="scientific">Methylophilales bacterium HTCC2181</name>
    <dbReference type="NCBI Taxonomy" id="383631"/>
    <lineage>
        <taxon>Bacteria</taxon>
        <taxon>Pseudomonadati</taxon>
        <taxon>Pseudomonadota</taxon>
        <taxon>Betaproteobacteria</taxon>
        <taxon>Nitrosomonadales</taxon>
        <taxon>OM43 clade</taxon>
    </lineage>
</organism>
<dbReference type="InterPro" id="IPR012337">
    <property type="entry name" value="RNaseH-like_sf"/>
</dbReference>
<dbReference type="GO" id="GO:0005829">
    <property type="term" value="C:cytosol"/>
    <property type="evidence" value="ECO:0007669"/>
    <property type="project" value="TreeGrafter"/>
</dbReference>
<gene>
    <name evidence="7" type="ORF">MB2181_05800</name>
</gene>
<dbReference type="GO" id="GO:0000967">
    <property type="term" value="P:rRNA 5'-end processing"/>
    <property type="evidence" value="ECO:0007669"/>
    <property type="project" value="UniProtKB-UniRule"/>
</dbReference>
<dbReference type="InterPro" id="IPR006641">
    <property type="entry name" value="YqgF/RNaseH-like_dom"/>
</dbReference>
<comment type="function">
    <text evidence="5">Could be a nuclease involved in processing of the 5'-end of pre-16S rRNA.</text>
</comment>
<evidence type="ECO:0000256" key="5">
    <source>
        <dbReference type="HAMAP-Rule" id="MF_00651"/>
    </source>
</evidence>
<protein>
    <recommendedName>
        <fullName evidence="5">Putative pre-16S rRNA nuclease</fullName>
        <ecNumber evidence="5">3.1.-.-</ecNumber>
    </recommendedName>
</protein>
<sequence length="148" mass="16581">MFDMAPSSNIRPNTNVIAFDFGEKKIGVAIGNSITKTAHPLETIRKVKKSERIEIIENLLNEWEPGIVVVGLPLNEDGTESRLTLLAQNFAKKIKNRFQVPIVMVDERYTSVEAKILLNENVKSIKKGNQVIDQVAAQIILGSYFDRS</sequence>
<dbReference type="SMART" id="SM00732">
    <property type="entry name" value="YqgFc"/>
    <property type="match status" value="1"/>
</dbReference>
<dbReference type="GO" id="GO:0004518">
    <property type="term" value="F:nuclease activity"/>
    <property type="evidence" value="ECO:0007669"/>
    <property type="project" value="UniProtKB-KW"/>
</dbReference>
<dbReference type="Gene3D" id="3.30.420.140">
    <property type="entry name" value="YqgF/RNase H-like domain"/>
    <property type="match status" value="1"/>
</dbReference>
<keyword evidence="3 5" id="KW-0540">Nuclease</keyword>
<keyword evidence="2 5" id="KW-0690">Ribosome biogenesis</keyword>
<dbReference type="CDD" id="cd16964">
    <property type="entry name" value="YqgF"/>
    <property type="match status" value="1"/>
</dbReference>
<dbReference type="PANTHER" id="PTHR33317">
    <property type="entry name" value="POLYNUCLEOTIDYL TRANSFERASE, RIBONUCLEASE H-LIKE SUPERFAMILY PROTEIN"/>
    <property type="match status" value="1"/>
</dbReference>
<dbReference type="AlphaFoldDB" id="A0P7Q7"/>
<comment type="similarity">
    <text evidence="5">Belongs to the YqgF HJR family.</text>
</comment>
<proteinExistence type="inferred from homology"/>
<dbReference type="EC" id="3.1.-.-" evidence="5"/>
<evidence type="ECO:0000313" key="8">
    <source>
        <dbReference type="Proteomes" id="UP000054262"/>
    </source>
</evidence>
<dbReference type="PANTHER" id="PTHR33317:SF4">
    <property type="entry name" value="POLYNUCLEOTIDYL TRANSFERASE, RIBONUCLEASE H-LIKE SUPERFAMILY PROTEIN"/>
    <property type="match status" value="1"/>
</dbReference>
<accession>A0P7Q7</accession>
<dbReference type="InterPro" id="IPR037027">
    <property type="entry name" value="YqgF/RNaseH-like_dom_sf"/>
</dbReference>
<dbReference type="Pfam" id="PF03652">
    <property type="entry name" value="RuvX"/>
    <property type="match status" value="1"/>
</dbReference>
<keyword evidence="1 5" id="KW-0963">Cytoplasm</keyword>
<keyword evidence="4 5" id="KW-0378">Hydrolase</keyword>
<dbReference type="GO" id="GO:0016788">
    <property type="term" value="F:hydrolase activity, acting on ester bonds"/>
    <property type="evidence" value="ECO:0007669"/>
    <property type="project" value="UniProtKB-UniRule"/>
</dbReference>